<keyword evidence="8" id="KW-0804">Transcription</keyword>
<dbReference type="GO" id="GO:0045893">
    <property type="term" value="P:positive regulation of DNA-templated transcription"/>
    <property type="evidence" value="ECO:0007669"/>
    <property type="project" value="InterPro"/>
</dbReference>
<evidence type="ECO:0000256" key="4">
    <source>
        <dbReference type="ARBA" id="ARBA00022833"/>
    </source>
</evidence>
<evidence type="ECO:0000313" key="10">
    <source>
        <dbReference type="Proteomes" id="UP000267342"/>
    </source>
</evidence>
<dbReference type="KEGG" id="zpl:ZBT109_1002"/>
<dbReference type="GO" id="GO:0003677">
    <property type="term" value="F:DNA binding"/>
    <property type="evidence" value="ECO:0007669"/>
    <property type="project" value="UniProtKB-KW"/>
</dbReference>
<evidence type="ECO:0000256" key="3">
    <source>
        <dbReference type="ARBA" id="ARBA00022795"/>
    </source>
</evidence>
<dbReference type="STRING" id="1123510.GCA_000620025_01033"/>
<evidence type="ECO:0000256" key="2">
    <source>
        <dbReference type="ARBA" id="ARBA00022723"/>
    </source>
</evidence>
<dbReference type="OrthoDB" id="5570801at2"/>
<protein>
    <submittedName>
        <fullName evidence="9">ABC-type cobalt transport system, permease</fullName>
    </submittedName>
</protein>
<sequence length="174" mass="20065">MSLLRRCHQTQVALQFVELNTPVSIIALETGLSVPMLRRMYIEHTGQRPPRGVLPFSADWFLQWRPNIHASLFANLYVDLMRTKLTAPERLTAAYRHYLSELACFDDSETLLSMARAWTLLRFCRSQILQLTPCHRCQACYISAAYQPSNNFTCGICHTPSHAGYRHRSKQLHT</sequence>
<keyword evidence="5" id="KW-0805">Transcription regulation</keyword>
<reference evidence="9 10" key="1">
    <citation type="submission" date="2018-09" db="EMBL/GenBank/DDBJ databases">
        <title>Zymobacter palmae IAM14233 (=T109) whole genome analysis.</title>
        <authorList>
            <person name="Yanase H."/>
        </authorList>
    </citation>
    <scope>NUCLEOTIDE SEQUENCE [LARGE SCALE GENOMIC DNA]</scope>
    <source>
        <strain evidence="9 10">IAM14233</strain>
    </source>
</reference>
<dbReference type="EMBL" id="AP018933">
    <property type="protein sequence ID" value="BBG29769.1"/>
    <property type="molecule type" value="Genomic_DNA"/>
</dbReference>
<accession>A0A348HDR7</accession>
<keyword evidence="2" id="KW-0479">Metal-binding</keyword>
<keyword evidence="1" id="KW-0963">Cytoplasm</keyword>
<dbReference type="GO" id="GO:1902208">
    <property type="term" value="P:regulation of bacterial-type flagellum assembly"/>
    <property type="evidence" value="ECO:0007669"/>
    <property type="project" value="InterPro"/>
</dbReference>
<organism evidence="9 10">
    <name type="scientific">Zymobacter palmae</name>
    <dbReference type="NCBI Taxonomy" id="33074"/>
    <lineage>
        <taxon>Bacteria</taxon>
        <taxon>Pseudomonadati</taxon>
        <taxon>Pseudomonadota</taxon>
        <taxon>Gammaproteobacteria</taxon>
        <taxon>Oceanospirillales</taxon>
        <taxon>Halomonadaceae</taxon>
        <taxon>Zymobacter group</taxon>
        <taxon>Zymobacter</taxon>
    </lineage>
</organism>
<evidence type="ECO:0000256" key="8">
    <source>
        <dbReference type="ARBA" id="ARBA00023163"/>
    </source>
</evidence>
<keyword evidence="3" id="KW-1005">Bacterial flagellum biogenesis</keyword>
<keyword evidence="4" id="KW-0862">Zinc</keyword>
<keyword evidence="10" id="KW-1185">Reference proteome</keyword>
<evidence type="ECO:0000256" key="1">
    <source>
        <dbReference type="ARBA" id="ARBA00022490"/>
    </source>
</evidence>
<dbReference type="InterPro" id="IPR007944">
    <property type="entry name" value="FlhC"/>
</dbReference>
<keyword evidence="7" id="KW-0010">Activator</keyword>
<dbReference type="GO" id="GO:0046872">
    <property type="term" value="F:metal ion binding"/>
    <property type="evidence" value="ECO:0007669"/>
    <property type="project" value="UniProtKB-KW"/>
</dbReference>
<evidence type="ECO:0000256" key="7">
    <source>
        <dbReference type="ARBA" id="ARBA00023159"/>
    </source>
</evidence>
<evidence type="ECO:0000256" key="5">
    <source>
        <dbReference type="ARBA" id="ARBA00023015"/>
    </source>
</evidence>
<proteinExistence type="predicted"/>
<evidence type="ECO:0000313" key="9">
    <source>
        <dbReference type="EMBL" id="BBG29769.1"/>
    </source>
</evidence>
<evidence type="ECO:0000256" key="6">
    <source>
        <dbReference type="ARBA" id="ARBA00023125"/>
    </source>
</evidence>
<keyword evidence="6" id="KW-0238">DNA-binding</keyword>
<dbReference type="Pfam" id="PF05280">
    <property type="entry name" value="FlhC"/>
    <property type="match status" value="1"/>
</dbReference>
<dbReference type="Proteomes" id="UP000267342">
    <property type="component" value="Chromosome"/>
</dbReference>
<gene>
    <name evidence="9" type="ORF">ZBT109_1002</name>
</gene>
<dbReference type="AlphaFoldDB" id="A0A348HDR7"/>
<dbReference type="SUPFAM" id="SSF160930">
    <property type="entry name" value="FlhC-like"/>
    <property type="match status" value="1"/>
</dbReference>
<dbReference type="RefSeq" id="WP_027706093.1">
    <property type="nucleotide sequence ID" value="NZ_AP018933.1"/>
</dbReference>
<dbReference type="GO" id="GO:0044781">
    <property type="term" value="P:bacterial-type flagellum organization"/>
    <property type="evidence" value="ECO:0007669"/>
    <property type="project" value="UniProtKB-KW"/>
</dbReference>
<name>A0A348HDR7_9GAMM</name>